<comment type="caution">
    <text evidence="2">The sequence shown here is derived from an EMBL/GenBank/DDBJ whole genome shotgun (WGS) entry which is preliminary data.</text>
</comment>
<reference evidence="2" key="1">
    <citation type="journal article" date="2014" name="Front. Microbiol.">
        <title>High frequency of phylogenetically diverse reductive dehalogenase-homologous genes in deep subseafloor sedimentary metagenomes.</title>
        <authorList>
            <person name="Kawai M."/>
            <person name="Futagami T."/>
            <person name="Toyoda A."/>
            <person name="Takaki Y."/>
            <person name="Nishi S."/>
            <person name="Hori S."/>
            <person name="Arai W."/>
            <person name="Tsubouchi T."/>
            <person name="Morono Y."/>
            <person name="Uchiyama I."/>
            <person name="Ito T."/>
            <person name="Fujiyama A."/>
            <person name="Inagaki F."/>
            <person name="Takami H."/>
        </authorList>
    </citation>
    <scope>NUCLEOTIDE SEQUENCE</scope>
    <source>
        <strain evidence="2">Expedition CK06-06</strain>
    </source>
</reference>
<dbReference type="EMBL" id="BARW01000311">
    <property type="protein sequence ID" value="GAI62538.1"/>
    <property type="molecule type" value="Genomic_DNA"/>
</dbReference>
<sequence>MPTIPLPRRPPNPQTYRPNSIFTKGALMIPVMYLSLGFIVGYLIGSLMTKRFYKKTKE</sequence>
<evidence type="ECO:0000313" key="2">
    <source>
        <dbReference type="EMBL" id="GAI62538.1"/>
    </source>
</evidence>
<evidence type="ECO:0000256" key="1">
    <source>
        <dbReference type="SAM" id="Phobius"/>
    </source>
</evidence>
<feature type="transmembrane region" description="Helical" evidence="1">
    <location>
        <begin position="27"/>
        <end position="48"/>
    </location>
</feature>
<name>X1Q2V8_9ZZZZ</name>
<keyword evidence="1" id="KW-0472">Membrane</keyword>
<dbReference type="AlphaFoldDB" id="X1Q2V8"/>
<proteinExistence type="predicted"/>
<keyword evidence="1" id="KW-1133">Transmembrane helix</keyword>
<organism evidence="2">
    <name type="scientific">marine sediment metagenome</name>
    <dbReference type="NCBI Taxonomy" id="412755"/>
    <lineage>
        <taxon>unclassified sequences</taxon>
        <taxon>metagenomes</taxon>
        <taxon>ecological metagenomes</taxon>
    </lineage>
</organism>
<gene>
    <name evidence="2" type="ORF">S12H4_01524</name>
</gene>
<protein>
    <submittedName>
        <fullName evidence="2">Uncharacterized protein</fullName>
    </submittedName>
</protein>
<keyword evidence="1" id="KW-0812">Transmembrane</keyword>
<accession>X1Q2V8</accession>